<dbReference type="InterPro" id="IPR027417">
    <property type="entry name" value="P-loop_NTPase"/>
</dbReference>
<name>A0A0F9G748_9ZZZZ</name>
<evidence type="ECO:0000256" key="1">
    <source>
        <dbReference type="SAM" id="MobiDB-lite"/>
    </source>
</evidence>
<evidence type="ECO:0000259" key="2">
    <source>
        <dbReference type="Pfam" id="PF00437"/>
    </source>
</evidence>
<feature type="domain" description="Bacterial type II secretion system protein E" evidence="2">
    <location>
        <begin position="99"/>
        <end position="157"/>
    </location>
</feature>
<dbReference type="Gene3D" id="3.30.450.380">
    <property type="match status" value="1"/>
</dbReference>
<comment type="caution">
    <text evidence="3">The sequence shown here is derived from an EMBL/GenBank/DDBJ whole genome shotgun (WGS) entry which is preliminary data.</text>
</comment>
<organism evidence="3">
    <name type="scientific">marine sediment metagenome</name>
    <dbReference type="NCBI Taxonomy" id="412755"/>
    <lineage>
        <taxon>unclassified sequences</taxon>
        <taxon>metagenomes</taxon>
        <taxon>ecological metagenomes</taxon>
    </lineage>
</organism>
<proteinExistence type="predicted"/>
<evidence type="ECO:0000313" key="3">
    <source>
        <dbReference type="EMBL" id="KKL65305.1"/>
    </source>
</evidence>
<feature type="non-terminal residue" evidence="3">
    <location>
        <position position="159"/>
    </location>
</feature>
<dbReference type="SUPFAM" id="SSF52540">
    <property type="entry name" value="P-loop containing nucleoside triphosphate hydrolases"/>
    <property type="match status" value="1"/>
</dbReference>
<dbReference type="EMBL" id="LAZR01027579">
    <property type="protein sequence ID" value="KKL65305.1"/>
    <property type="molecule type" value="Genomic_DNA"/>
</dbReference>
<gene>
    <name evidence="3" type="ORF">LCGC14_2156330</name>
</gene>
<feature type="region of interest" description="Disordered" evidence="1">
    <location>
        <begin position="1"/>
        <end position="31"/>
    </location>
</feature>
<protein>
    <recommendedName>
        <fullName evidence="2">Bacterial type II secretion system protein E domain-containing protein</fullName>
    </recommendedName>
</protein>
<dbReference type="Pfam" id="PF00437">
    <property type="entry name" value="T2SSE"/>
    <property type="match status" value="1"/>
</dbReference>
<reference evidence="3" key="1">
    <citation type="journal article" date="2015" name="Nature">
        <title>Complex archaea that bridge the gap between prokaryotes and eukaryotes.</title>
        <authorList>
            <person name="Spang A."/>
            <person name="Saw J.H."/>
            <person name="Jorgensen S.L."/>
            <person name="Zaremba-Niedzwiedzka K."/>
            <person name="Martijn J."/>
            <person name="Lind A.E."/>
            <person name="van Eijk R."/>
            <person name="Schleper C."/>
            <person name="Guy L."/>
            <person name="Ettema T.J."/>
        </authorList>
    </citation>
    <scope>NUCLEOTIDE SEQUENCE</scope>
</reference>
<sequence length="159" mass="17874">MPSSPSDSGRFQGPIAKSEGAPSRTTPGRYNEDMEGLIFRMHQMLIEELDADQIGSMAPDERRRLVEQAAETLLRREMPNVGGITRDQIVARVVDEVVGLGPIEGMIRDPSVSEVMVNAPDEVYFEREGIIYLSDIRFRDVDHVQRIIERVVAPLGRRV</sequence>
<dbReference type="InterPro" id="IPR001482">
    <property type="entry name" value="T2SS/T4SS_dom"/>
</dbReference>
<accession>A0A0F9G748</accession>
<dbReference type="AlphaFoldDB" id="A0A0F9G748"/>